<keyword evidence="5 10" id="KW-0812">Transmembrane</keyword>
<dbReference type="AlphaFoldDB" id="A0A149TEF2"/>
<dbReference type="RefSeq" id="WP_062110650.1">
    <property type="nucleotide sequence ID" value="NZ_LHZR01000114.1"/>
</dbReference>
<evidence type="ECO:0000313" key="12">
    <source>
        <dbReference type="Proteomes" id="UP000075636"/>
    </source>
</evidence>
<dbReference type="GO" id="GO:0042910">
    <property type="term" value="F:xenobiotic transmembrane transporter activity"/>
    <property type="evidence" value="ECO:0007669"/>
    <property type="project" value="InterPro"/>
</dbReference>
<dbReference type="PANTHER" id="PTHR43298">
    <property type="entry name" value="MULTIDRUG RESISTANCE PROTEIN NORM-RELATED"/>
    <property type="match status" value="1"/>
</dbReference>
<evidence type="ECO:0000256" key="9">
    <source>
        <dbReference type="ARBA" id="ARBA00031636"/>
    </source>
</evidence>
<accession>A0A149TEF2</accession>
<keyword evidence="4" id="KW-1003">Cell membrane</keyword>
<proteinExistence type="predicted"/>
<evidence type="ECO:0000256" key="6">
    <source>
        <dbReference type="ARBA" id="ARBA00022989"/>
    </source>
</evidence>
<evidence type="ECO:0000256" key="5">
    <source>
        <dbReference type="ARBA" id="ARBA00022692"/>
    </source>
</evidence>
<dbReference type="PIRSF" id="PIRSF006603">
    <property type="entry name" value="DinF"/>
    <property type="match status" value="1"/>
</dbReference>
<evidence type="ECO:0000256" key="7">
    <source>
        <dbReference type="ARBA" id="ARBA00023065"/>
    </source>
</evidence>
<feature type="transmembrane region" description="Helical" evidence="10">
    <location>
        <begin position="434"/>
        <end position="454"/>
    </location>
</feature>
<name>A0A149TEF2_9PROT</name>
<dbReference type="GO" id="GO:0006811">
    <property type="term" value="P:monoatomic ion transport"/>
    <property type="evidence" value="ECO:0007669"/>
    <property type="project" value="UniProtKB-KW"/>
</dbReference>
<dbReference type="InterPro" id="IPR050222">
    <property type="entry name" value="MATE_MdtK"/>
</dbReference>
<evidence type="ECO:0000256" key="3">
    <source>
        <dbReference type="ARBA" id="ARBA00022449"/>
    </source>
</evidence>
<keyword evidence="2" id="KW-0813">Transport</keyword>
<keyword evidence="8 10" id="KW-0472">Membrane</keyword>
<dbReference type="Pfam" id="PF01554">
    <property type="entry name" value="MatE"/>
    <property type="match status" value="2"/>
</dbReference>
<evidence type="ECO:0000256" key="2">
    <source>
        <dbReference type="ARBA" id="ARBA00022448"/>
    </source>
</evidence>
<feature type="transmembrane region" description="Helical" evidence="10">
    <location>
        <begin position="145"/>
        <end position="163"/>
    </location>
</feature>
<feature type="transmembrane region" description="Helical" evidence="10">
    <location>
        <begin position="175"/>
        <end position="199"/>
    </location>
</feature>
<dbReference type="Proteomes" id="UP000075636">
    <property type="component" value="Unassembled WGS sequence"/>
</dbReference>
<organism evidence="11 12">
    <name type="scientific">Gluconobacter albidus</name>
    <dbReference type="NCBI Taxonomy" id="318683"/>
    <lineage>
        <taxon>Bacteria</taxon>
        <taxon>Pseudomonadati</taxon>
        <taxon>Pseudomonadota</taxon>
        <taxon>Alphaproteobacteria</taxon>
        <taxon>Acetobacterales</taxon>
        <taxon>Acetobacteraceae</taxon>
        <taxon>Gluconobacter</taxon>
    </lineage>
</organism>
<feature type="transmembrane region" description="Helical" evidence="10">
    <location>
        <begin position="402"/>
        <end position="422"/>
    </location>
</feature>
<keyword evidence="6 10" id="KW-1133">Transmembrane helix</keyword>
<evidence type="ECO:0000256" key="8">
    <source>
        <dbReference type="ARBA" id="ARBA00023136"/>
    </source>
</evidence>
<dbReference type="NCBIfam" id="TIGR00797">
    <property type="entry name" value="matE"/>
    <property type="match status" value="1"/>
</dbReference>
<feature type="transmembrane region" description="Helical" evidence="10">
    <location>
        <begin position="205"/>
        <end position="230"/>
    </location>
</feature>
<keyword evidence="3" id="KW-0050">Antiport</keyword>
<feature type="transmembrane region" description="Helical" evidence="10">
    <location>
        <begin position="284"/>
        <end position="305"/>
    </location>
</feature>
<feature type="transmembrane region" description="Helical" evidence="10">
    <location>
        <begin position="251"/>
        <end position="272"/>
    </location>
</feature>
<comment type="caution">
    <text evidence="11">The sequence shown here is derived from an EMBL/GenBank/DDBJ whole genome shotgun (WGS) entry which is preliminary data.</text>
</comment>
<dbReference type="InterPro" id="IPR048279">
    <property type="entry name" value="MdtK-like"/>
</dbReference>
<dbReference type="OrthoDB" id="9780160at2"/>
<keyword evidence="7" id="KW-0406">Ion transport</keyword>
<feature type="transmembrane region" description="Helical" evidence="10">
    <location>
        <begin position="326"/>
        <end position="349"/>
    </location>
</feature>
<dbReference type="STRING" id="318683.A0U94_02975"/>
<evidence type="ECO:0000256" key="10">
    <source>
        <dbReference type="SAM" id="Phobius"/>
    </source>
</evidence>
<feature type="transmembrane region" description="Helical" evidence="10">
    <location>
        <begin position="369"/>
        <end position="390"/>
    </location>
</feature>
<evidence type="ECO:0000256" key="4">
    <source>
        <dbReference type="ARBA" id="ARBA00022475"/>
    </source>
</evidence>
<gene>
    <name evidence="11" type="ORF">AD945_17195</name>
</gene>
<reference evidence="11 12" key="1">
    <citation type="submission" date="2015-06" db="EMBL/GenBank/DDBJ databases">
        <title>Improved classification and identification of acetic acid bacteria using matrix-assisted laser desorption/ionization time-of-flight mass spectrometry; Gluconobacter nephelii and Gluconobacter uchimurae are later heterotypic synonyms of Gluconobacter japonicus and Gluconobacter oxydans, respectively.</title>
        <authorList>
            <person name="Li L."/>
            <person name="Cleenwerck I."/>
            <person name="De Vuyst L."/>
            <person name="Vandamme P."/>
        </authorList>
    </citation>
    <scope>NUCLEOTIDE SEQUENCE [LARGE SCALE GENOMIC DNA]</scope>
    <source>
        <strain evidence="11 12">LMG 1768</strain>
    </source>
</reference>
<evidence type="ECO:0000256" key="1">
    <source>
        <dbReference type="ARBA" id="ARBA00004429"/>
    </source>
</evidence>
<dbReference type="PANTHER" id="PTHR43298:SF2">
    <property type="entry name" value="FMN_FAD EXPORTER YEEO-RELATED"/>
    <property type="match status" value="1"/>
</dbReference>
<dbReference type="InterPro" id="IPR002528">
    <property type="entry name" value="MATE_fam"/>
</dbReference>
<feature type="transmembrane region" description="Helical" evidence="10">
    <location>
        <begin position="65"/>
        <end position="85"/>
    </location>
</feature>
<dbReference type="EMBL" id="LHZR01000114">
    <property type="protein sequence ID" value="KXV45892.1"/>
    <property type="molecule type" value="Genomic_DNA"/>
</dbReference>
<dbReference type="GO" id="GO:0005886">
    <property type="term" value="C:plasma membrane"/>
    <property type="evidence" value="ECO:0007669"/>
    <property type="project" value="UniProtKB-SubCell"/>
</dbReference>
<dbReference type="GO" id="GO:0015297">
    <property type="term" value="F:antiporter activity"/>
    <property type="evidence" value="ECO:0007669"/>
    <property type="project" value="UniProtKB-KW"/>
</dbReference>
<comment type="subcellular location">
    <subcellularLocation>
        <location evidence="1">Cell inner membrane</location>
        <topology evidence="1">Multi-pass membrane protein</topology>
    </subcellularLocation>
</comment>
<feature type="transmembrane region" description="Helical" evidence="10">
    <location>
        <begin position="106"/>
        <end position="125"/>
    </location>
</feature>
<protein>
    <recommendedName>
        <fullName evidence="9">Multidrug-efflux transporter</fullName>
    </recommendedName>
</protein>
<sequence length="465" mass="48723">MSSALSSHPPSDPTTPRSHALTLVRIALPLALSQLSEMAMGVTDTVLLGGLGVTELAIGGLSSTFFFTTMVTFQAVLGGAGVLLSHGRGAQDHGRTSHDGRSVMSATLALAIAVFIPCALLLAFSKTIFTSIGEPAEVITHGSRFIDILLLSLLPDLAVIGVLRVALPALGAETLLLWIMPAMAICNGLTNAALIHGWAGLPAMGLYGSATATTLTGWVVSFALFGLCLTHERVRAVLKPAPVQWAVMKDLLKLGGPMMMGAAAEILMFQITSLRAGELGTHSLAAHQVAVNVSSLLFMVCLAIGQATNVRVAYWRGAGRMEQGRRAALTGIGIVLMWSLATSSLLLLWPEKILPLYFSNRAPDPETTALVVTLLKIAGLYQIADGLQCVFSGALRGCGDAVTPMLIAVASYGLVGLVFGGWLAFHQHVGVEGLWIGMALALATTCVAFGIRLLRVMRKPVPATS</sequence>
<dbReference type="PATRIC" id="fig|318683.6.peg.335"/>
<evidence type="ECO:0000313" key="11">
    <source>
        <dbReference type="EMBL" id="KXV45892.1"/>
    </source>
</evidence>